<sequence>MEEIMKPRIIGIQNEDAFILVDRLINFPGYGWYVITLIVLAAAFIFSQTV</sequence>
<reference evidence="2 3" key="1">
    <citation type="journal article" date="2009" name="Nature">
        <title>The Sorghum bicolor genome and the diversification of grasses.</title>
        <authorList>
            <person name="Paterson A.H."/>
            <person name="Bowers J.E."/>
            <person name="Bruggmann R."/>
            <person name="Dubchak I."/>
            <person name="Grimwood J."/>
            <person name="Gundlach H."/>
            <person name="Haberer G."/>
            <person name="Hellsten U."/>
            <person name="Mitros T."/>
            <person name="Poliakov A."/>
            <person name="Schmutz J."/>
            <person name="Spannagl M."/>
            <person name="Tang H."/>
            <person name="Wang X."/>
            <person name="Wicker T."/>
            <person name="Bharti A.K."/>
            <person name="Chapman J."/>
            <person name="Feltus F.A."/>
            <person name="Gowik U."/>
            <person name="Grigoriev I.V."/>
            <person name="Lyons E."/>
            <person name="Maher C.A."/>
            <person name="Martis M."/>
            <person name="Narechania A."/>
            <person name="Otillar R.P."/>
            <person name="Penning B.W."/>
            <person name="Salamov A.A."/>
            <person name="Wang Y."/>
            <person name="Zhang L."/>
            <person name="Carpita N.C."/>
            <person name="Freeling M."/>
            <person name="Gingle A.R."/>
            <person name="Hash C.T."/>
            <person name="Keller B."/>
            <person name="Klein P."/>
            <person name="Kresovich S."/>
            <person name="McCann M.C."/>
            <person name="Ming R."/>
            <person name="Peterson D.G."/>
            <person name="Mehboob-ur-Rahman"/>
            <person name="Ware D."/>
            <person name="Westhoff P."/>
            <person name="Mayer K.F."/>
            <person name="Messing J."/>
            <person name="Rokhsar D.S."/>
        </authorList>
    </citation>
    <scope>NUCLEOTIDE SEQUENCE [LARGE SCALE GENOMIC DNA]</scope>
    <source>
        <strain evidence="3">cv. BTx623</strain>
    </source>
</reference>
<evidence type="ECO:0000256" key="1">
    <source>
        <dbReference type="SAM" id="Phobius"/>
    </source>
</evidence>
<keyword evidence="1" id="KW-1133">Transmembrane helix</keyword>
<dbReference type="AlphaFoldDB" id="A0A1B6PQD9"/>
<reference evidence="3" key="2">
    <citation type="journal article" date="2018" name="Plant J.">
        <title>The Sorghum bicolor reference genome: improved assembly, gene annotations, a transcriptome atlas, and signatures of genome organization.</title>
        <authorList>
            <person name="McCormick R.F."/>
            <person name="Truong S.K."/>
            <person name="Sreedasyam A."/>
            <person name="Jenkins J."/>
            <person name="Shu S."/>
            <person name="Sims D."/>
            <person name="Kennedy M."/>
            <person name="Amirebrahimi M."/>
            <person name="Weers B.D."/>
            <person name="McKinley B."/>
            <person name="Mattison A."/>
            <person name="Morishige D.T."/>
            <person name="Grimwood J."/>
            <person name="Schmutz J."/>
            <person name="Mullet J.E."/>
        </authorList>
    </citation>
    <scope>NUCLEOTIDE SEQUENCE [LARGE SCALE GENOMIC DNA]</scope>
    <source>
        <strain evidence="3">cv. BTx623</strain>
    </source>
</reference>
<dbReference type="Proteomes" id="UP000000768">
    <property type="component" value="Chromosome 5"/>
</dbReference>
<evidence type="ECO:0000313" key="3">
    <source>
        <dbReference type="Proteomes" id="UP000000768"/>
    </source>
</evidence>
<evidence type="ECO:0000313" key="2">
    <source>
        <dbReference type="EMBL" id="KXG27876.1"/>
    </source>
</evidence>
<feature type="transmembrane region" description="Helical" evidence="1">
    <location>
        <begin position="30"/>
        <end position="47"/>
    </location>
</feature>
<keyword evidence="1" id="KW-0472">Membrane</keyword>
<dbReference type="Gramene" id="KXG27876">
    <property type="protein sequence ID" value="KXG27876"/>
    <property type="gene ID" value="SORBI_3005G057100"/>
</dbReference>
<gene>
    <name evidence="2" type="ORF">SORBI_3005G057100</name>
</gene>
<protein>
    <submittedName>
        <fullName evidence="2">Uncharacterized protein</fullName>
    </submittedName>
</protein>
<keyword evidence="3" id="KW-1185">Reference proteome</keyword>
<proteinExistence type="predicted"/>
<dbReference type="EMBL" id="CM000764">
    <property type="protein sequence ID" value="KXG27876.1"/>
    <property type="molecule type" value="Genomic_DNA"/>
</dbReference>
<keyword evidence="1" id="KW-0812">Transmembrane</keyword>
<accession>A0A1B6PQD9</accession>
<name>A0A1B6PQD9_SORBI</name>
<dbReference type="InParanoid" id="A0A1B6PQD9"/>
<organism evidence="2 3">
    <name type="scientific">Sorghum bicolor</name>
    <name type="common">Sorghum</name>
    <name type="synonym">Sorghum vulgare</name>
    <dbReference type="NCBI Taxonomy" id="4558"/>
    <lineage>
        <taxon>Eukaryota</taxon>
        <taxon>Viridiplantae</taxon>
        <taxon>Streptophyta</taxon>
        <taxon>Embryophyta</taxon>
        <taxon>Tracheophyta</taxon>
        <taxon>Spermatophyta</taxon>
        <taxon>Magnoliopsida</taxon>
        <taxon>Liliopsida</taxon>
        <taxon>Poales</taxon>
        <taxon>Poaceae</taxon>
        <taxon>PACMAD clade</taxon>
        <taxon>Panicoideae</taxon>
        <taxon>Andropogonodae</taxon>
        <taxon>Andropogoneae</taxon>
        <taxon>Sorghinae</taxon>
        <taxon>Sorghum</taxon>
    </lineage>
</organism>